<feature type="transmembrane region" description="Helical" evidence="8">
    <location>
        <begin position="447"/>
        <end position="468"/>
    </location>
</feature>
<evidence type="ECO:0000256" key="4">
    <source>
        <dbReference type="ARBA" id="ARBA00022960"/>
    </source>
</evidence>
<feature type="transmembrane region" description="Helical" evidence="8">
    <location>
        <begin position="211"/>
        <end position="235"/>
    </location>
</feature>
<evidence type="ECO:0000256" key="8">
    <source>
        <dbReference type="SAM" id="Phobius"/>
    </source>
</evidence>
<evidence type="ECO:0000256" key="2">
    <source>
        <dbReference type="ARBA" id="ARBA00022475"/>
    </source>
</evidence>
<keyword evidence="7 8" id="KW-0472">Membrane</keyword>
<dbReference type="Proteomes" id="UP000829069">
    <property type="component" value="Chromosome"/>
</dbReference>
<feature type="transmembrane region" description="Helical" evidence="8">
    <location>
        <begin position="138"/>
        <end position="157"/>
    </location>
</feature>
<dbReference type="RefSeq" id="WP_241914108.1">
    <property type="nucleotide sequence ID" value="NZ_CP093326.1"/>
</dbReference>
<feature type="transmembrane region" description="Helical" evidence="8">
    <location>
        <begin position="21"/>
        <end position="44"/>
    </location>
</feature>
<evidence type="ECO:0000256" key="3">
    <source>
        <dbReference type="ARBA" id="ARBA00022692"/>
    </source>
</evidence>
<protein>
    <submittedName>
        <fullName evidence="9">Murein biosynthesis integral membrane protein MurJ</fullName>
    </submittedName>
</protein>
<keyword evidence="5" id="KW-0573">Peptidoglycan synthesis</keyword>
<keyword evidence="2" id="KW-1003">Cell membrane</keyword>
<evidence type="ECO:0000313" key="10">
    <source>
        <dbReference type="Proteomes" id="UP000829069"/>
    </source>
</evidence>
<feature type="transmembrane region" description="Helical" evidence="8">
    <location>
        <begin position="488"/>
        <end position="507"/>
    </location>
</feature>
<accession>A0ABY3W6S5</accession>
<feature type="transmembrane region" description="Helical" evidence="8">
    <location>
        <begin position="389"/>
        <end position="411"/>
    </location>
</feature>
<feature type="transmembrane region" description="Helical" evidence="8">
    <location>
        <begin position="346"/>
        <end position="369"/>
    </location>
</feature>
<feature type="transmembrane region" description="Helical" evidence="8">
    <location>
        <begin position="256"/>
        <end position="274"/>
    </location>
</feature>
<feature type="transmembrane region" description="Helical" evidence="8">
    <location>
        <begin position="64"/>
        <end position="83"/>
    </location>
</feature>
<reference evidence="9 10" key="1">
    <citation type="submission" date="2022-03" db="EMBL/GenBank/DDBJ databases">
        <title>Isotopic signatures of nitrous oxide derived from detoxification processes.</title>
        <authorList>
            <person name="Behrendt U."/>
            <person name="Buchen C."/>
            <person name="Well R."/>
            <person name="Ulrich A."/>
            <person name="Rohe L."/>
            <person name="Kolb S."/>
            <person name="Schloter M."/>
            <person name="Horn M.A."/>
            <person name="Augustin J."/>
        </authorList>
    </citation>
    <scope>NUCLEOTIDE SEQUENCE [LARGE SCALE GENOMIC DNA]</scope>
    <source>
        <strain evidence="9 10">S4-C24</strain>
    </source>
</reference>
<feature type="transmembrane region" description="Helical" evidence="8">
    <location>
        <begin position="519"/>
        <end position="540"/>
    </location>
</feature>
<proteinExistence type="predicted"/>
<gene>
    <name evidence="9" type="primary">murJ</name>
    <name evidence="9" type="ORF">MNQ99_01045</name>
</gene>
<keyword evidence="3 8" id="KW-0812">Transmembrane</keyword>
<feature type="transmembrane region" description="Helical" evidence="8">
    <location>
        <begin position="95"/>
        <end position="118"/>
    </location>
</feature>
<keyword evidence="6 8" id="KW-1133">Transmembrane helix</keyword>
<keyword evidence="10" id="KW-1185">Reference proteome</keyword>
<dbReference type="Pfam" id="PF03023">
    <property type="entry name" value="MurJ"/>
    <property type="match status" value="1"/>
</dbReference>
<organism evidence="9 10">
    <name type="scientific">Arthrobacter sulfonylureivorans</name>
    <dbReference type="NCBI Taxonomy" id="2486855"/>
    <lineage>
        <taxon>Bacteria</taxon>
        <taxon>Bacillati</taxon>
        <taxon>Actinomycetota</taxon>
        <taxon>Actinomycetes</taxon>
        <taxon>Micrococcales</taxon>
        <taxon>Micrococcaceae</taxon>
        <taxon>Arthrobacter</taxon>
    </lineage>
</organism>
<evidence type="ECO:0000313" key="9">
    <source>
        <dbReference type="EMBL" id="UNK46002.1"/>
    </source>
</evidence>
<feature type="transmembrane region" description="Helical" evidence="8">
    <location>
        <begin position="306"/>
        <end position="325"/>
    </location>
</feature>
<comment type="subcellular location">
    <subcellularLocation>
        <location evidence="1">Cell membrane</location>
        <topology evidence="1">Multi-pass membrane protein</topology>
    </subcellularLocation>
</comment>
<dbReference type="NCBIfam" id="TIGR01695">
    <property type="entry name" value="murJ_mviN"/>
    <property type="match status" value="1"/>
</dbReference>
<evidence type="ECO:0000256" key="5">
    <source>
        <dbReference type="ARBA" id="ARBA00022984"/>
    </source>
</evidence>
<feature type="transmembrane region" description="Helical" evidence="8">
    <location>
        <begin position="169"/>
        <end position="191"/>
    </location>
</feature>
<sequence length="564" mass="59118">MSETKIPAENPVQHSTAKSSAIMAAGTMVSRVLGFVRTALLAVAIGANTTMGDIFEKANTIPNIIYLLLAGGVFNVVLVPQIIKASRKSDGGADFVSRLLSLTLLVLAGIALLATLLAGPIISVLTRDWTPVMLELGTVFAIWCLPQIFFYGLYAVVGQVLNAHGRFGWYMWAPALNNVVAIGTLGLYIALYGRYLPGRGDPELWTGAQTAVLAGGTTLGIVLQALLLLWPLGRLGLGLKLKLGWRGMGFAATGKVALWSLATMVIANTAYLFYGSIASSATAARAELAGSGASVPGEYALNTAQLIAMLPHSVFVLSVATVLFNRLSHQQSAGAVDDVRNTVSSGLRTIGIASVFGSAAVVVLAGPLARLFAGSGPTAAASAASMGQVLAIVAAGMPFMSIYFFLGRVFYAEEDAKTPLIMQAICSGASVVLAVLIAWLVDPTMVVYALALLFAVFHVVSAVLAHHFARRRLGDYGAGRVVDTYIRLGYAALGSGLVGAAVLWLFGGYAPGGFAWQSIVTAMVTIAVVGLVMAVVYLLLLRALRVQELQDFLTPIMNRLPGRA</sequence>
<dbReference type="InterPro" id="IPR004268">
    <property type="entry name" value="MurJ"/>
</dbReference>
<name>A0ABY3W6S5_9MICC</name>
<evidence type="ECO:0000256" key="7">
    <source>
        <dbReference type="ARBA" id="ARBA00023136"/>
    </source>
</evidence>
<dbReference type="PRINTS" id="PR01806">
    <property type="entry name" value="VIRFACTRMVIN"/>
</dbReference>
<evidence type="ECO:0000256" key="6">
    <source>
        <dbReference type="ARBA" id="ARBA00022989"/>
    </source>
</evidence>
<feature type="transmembrane region" description="Helical" evidence="8">
    <location>
        <begin position="420"/>
        <end position="441"/>
    </location>
</feature>
<dbReference type="PANTHER" id="PTHR47019">
    <property type="entry name" value="LIPID II FLIPPASE MURJ"/>
    <property type="match status" value="1"/>
</dbReference>
<dbReference type="EMBL" id="CP093326">
    <property type="protein sequence ID" value="UNK46002.1"/>
    <property type="molecule type" value="Genomic_DNA"/>
</dbReference>
<evidence type="ECO:0000256" key="1">
    <source>
        <dbReference type="ARBA" id="ARBA00004651"/>
    </source>
</evidence>
<keyword evidence="4" id="KW-0133">Cell shape</keyword>
<dbReference type="PANTHER" id="PTHR47019:SF1">
    <property type="entry name" value="LIPID II FLIPPASE MURJ"/>
    <property type="match status" value="1"/>
</dbReference>
<dbReference type="InterPro" id="IPR051050">
    <property type="entry name" value="Lipid_II_flippase_MurJ/MviN"/>
</dbReference>